<reference evidence="1" key="1">
    <citation type="journal article" date="2020" name="Stud. Mycol.">
        <title>101 Dothideomycetes genomes: a test case for predicting lifestyles and emergence of pathogens.</title>
        <authorList>
            <person name="Haridas S."/>
            <person name="Albert R."/>
            <person name="Binder M."/>
            <person name="Bloem J."/>
            <person name="Labutti K."/>
            <person name="Salamov A."/>
            <person name="Andreopoulos B."/>
            <person name="Baker S."/>
            <person name="Barry K."/>
            <person name="Bills G."/>
            <person name="Bluhm B."/>
            <person name="Cannon C."/>
            <person name="Castanera R."/>
            <person name="Culley D."/>
            <person name="Daum C."/>
            <person name="Ezra D."/>
            <person name="Gonzalez J."/>
            <person name="Henrissat B."/>
            <person name="Kuo A."/>
            <person name="Liang C."/>
            <person name="Lipzen A."/>
            <person name="Lutzoni F."/>
            <person name="Magnuson J."/>
            <person name="Mondo S."/>
            <person name="Nolan M."/>
            <person name="Ohm R."/>
            <person name="Pangilinan J."/>
            <person name="Park H.-J."/>
            <person name="Ramirez L."/>
            <person name="Alfaro M."/>
            <person name="Sun H."/>
            <person name="Tritt A."/>
            <person name="Yoshinaga Y."/>
            <person name="Zwiers L.-H."/>
            <person name="Turgeon B."/>
            <person name="Goodwin S."/>
            <person name="Spatafora J."/>
            <person name="Crous P."/>
            <person name="Grigoriev I."/>
        </authorList>
    </citation>
    <scope>NUCLEOTIDE SEQUENCE</scope>
    <source>
        <strain evidence="1">CBS 107.79</strain>
    </source>
</reference>
<accession>A0A6A5V185</accession>
<dbReference type="AlphaFoldDB" id="A0A6A5V185"/>
<organism evidence="1 2">
    <name type="scientific">Bimuria novae-zelandiae CBS 107.79</name>
    <dbReference type="NCBI Taxonomy" id="1447943"/>
    <lineage>
        <taxon>Eukaryota</taxon>
        <taxon>Fungi</taxon>
        <taxon>Dikarya</taxon>
        <taxon>Ascomycota</taxon>
        <taxon>Pezizomycotina</taxon>
        <taxon>Dothideomycetes</taxon>
        <taxon>Pleosporomycetidae</taxon>
        <taxon>Pleosporales</taxon>
        <taxon>Massarineae</taxon>
        <taxon>Didymosphaeriaceae</taxon>
        <taxon>Bimuria</taxon>
    </lineage>
</organism>
<evidence type="ECO:0008006" key="3">
    <source>
        <dbReference type="Google" id="ProtNLM"/>
    </source>
</evidence>
<dbReference type="EMBL" id="ML976704">
    <property type="protein sequence ID" value="KAF1969989.1"/>
    <property type="molecule type" value="Genomic_DNA"/>
</dbReference>
<sequence>MDAYAALLLLSCTKITFLSILEGFRCKTIWTDFMDQLTMYENLKHVHIDFPGLSLQDVAPLFRPGRLRELSISGLLCRPGESQCLPPATFSIKDLRLGICSPETIGPMVSACGGLEVLRVYYGSLWSNRRDITINTEKIADALKNSQTTLTRLELTIDERCNAVIWELSVRVLRSIGYSLPKFTSLKETTIDAKFLFEPSGSWPDLLTLFPPNVHRATIEVYGESIFNSVLDPEGPLSNLVEGPSAVLHALTLSNSWFKENQTRFLRKIFLKKKLLFWEWKVYTRPPLIITISPKKHPSVAVLRRRNQS</sequence>
<dbReference type="Proteomes" id="UP000800036">
    <property type="component" value="Unassembled WGS sequence"/>
</dbReference>
<gene>
    <name evidence="1" type="ORF">BU23DRAFT_219240</name>
</gene>
<proteinExistence type="predicted"/>
<name>A0A6A5V185_9PLEO</name>
<evidence type="ECO:0000313" key="1">
    <source>
        <dbReference type="EMBL" id="KAF1969989.1"/>
    </source>
</evidence>
<evidence type="ECO:0000313" key="2">
    <source>
        <dbReference type="Proteomes" id="UP000800036"/>
    </source>
</evidence>
<protein>
    <recommendedName>
        <fullName evidence="3">F-box domain-containing protein</fullName>
    </recommendedName>
</protein>
<dbReference type="SUPFAM" id="SSF52047">
    <property type="entry name" value="RNI-like"/>
    <property type="match status" value="1"/>
</dbReference>
<keyword evidence="2" id="KW-1185">Reference proteome</keyword>